<evidence type="ECO:0000313" key="1">
    <source>
        <dbReference type="EMBL" id="KAI9456575.1"/>
    </source>
</evidence>
<dbReference type="Proteomes" id="UP001207468">
    <property type="component" value="Unassembled WGS sequence"/>
</dbReference>
<proteinExistence type="predicted"/>
<sequence length="346" mass="38048">MEQTPWKMCPPIAPTPVNSQHHFLLALHPRLVLVTTSLTTQINQATCRVLIISAPTPKVAYRGNSTPTSRPSGVHLYFDPERSLSPAIEQQRASSPEDPVVVVEEGSDSEDTISALSDLITVAPDTPPGHAFERTSPLRAPKAQRLRKHADWHDGSMSSHLTAQDSMAAIAARMRALHAHVIDEPERRRRIEEARRREGLDIDLEPEERETAGPFAVLRREYELSIEQFRRENAGMFATAETNDVNAAPGISGRPGSPSRQLGQRRRMPGAVATTRRQHDDSAAAASGDAAFVVVARRVPKLGPCGTMVMNHATGEQVMETKRYRVRADELQLVDEDGDSVMGSDL</sequence>
<gene>
    <name evidence="1" type="ORF">F5148DRAFT_368044</name>
</gene>
<comment type="caution">
    <text evidence="1">The sequence shown here is derived from an EMBL/GenBank/DDBJ whole genome shotgun (WGS) entry which is preliminary data.</text>
</comment>
<evidence type="ECO:0000313" key="2">
    <source>
        <dbReference type="Proteomes" id="UP001207468"/>
    </source>
</evidence>
<keyword evidence="2" id="KW-1185">Reference proteome</keyword>
<dbReference type="EMBL" id="JAGFNK010000234">
    <property type="protein sequence ID" value="KAI9456575.1"/>
    <property type="molecule type" value="Genomic_DNA"/>
</dbReference>
<accession>A0ACC0U115</accession>
<reference evidence="1" key="1">
    <citation type="submission" date="2021-03" db="EMBL/GenBank/DDBJ databases">
        <title>Evolutionary priming and transition to the ectomycorrhizal habit in an iconic lineage of mushroom-forming fungi: is preadaptation a requirement?</title>
        <authorList>
            <consortium name="DOE Joint Genome Institute"/>
            <person name="Looney B.P."/>
            <person name="Miyauchi S."/>
            <person name="Morin E."/>
            <person name="Drula E."/>
            <person name="Courty P.E."/>
            <person name="Chicoki N."/>
            <person name="Fauchery L."/>
            <person name="Kohler A."/>
            <person name="Kuo A."/>
            <person name="LaButti K."/>
            <person name="Pangilinan J."/>
            <person name="Lipzen A."/>
            <person name="Riley R."/>
            <person name="Andreopoulos W."/>
            <person name="He G."/>
            <person name="Johnson J."/>
            <person name="Barry K.W."/>
            <person name="Grigoriev I.V."/>
            <person name="Nagy L."/>
            <person name="Hibbett D."/>
            <person name="Henrissat B."/>
            <person name="Matheny P.B."/>
            <person name="Labbe J."/>
            <person name="Martin A.F."/>
        </authorList>
    </citation>
    <scope>NUCLEOTIDE SEQUENCE</scope>
    <source>
        <strain evidence="1">BPL698</strain>
    </source>
</reference>
<protein>
    <submittedName>
        <fullName evidence="1">Uncharacterized protein</fullName>
    </submittedName>
</protein>
<name>A0ACC0U115_9AGAM</name>
<organism evidence="1 2">
    <name type="scientific">Russula earlei</name>
    <dbReference type="NCBI Taxonomy" id="71964"/>
    <lineage>
        <taxon>Eukaryota</taxon>
        <taxon>Fungi</taxon>
        <taxon>Dikarya</taxon>
        <taxon>Basidiomycota</taxon>
        <taxon>Agaricomycotina</taxon>
        <taxon>Agaricomycetes</taxon>
        <taxon>Russulales</taxon>
        <taxon>Russulaceae</taxon>
        <taxon>Russula</taxon>
    </lineage>
</organism>